<keyword evidence="8" id="KW-1185">Reference proteome</keyword>
<evidence type="ECO:0000256" key="5">
    <source>
        <dbReference type="ARBA" id="ARBA00023315"/>
    </source>
</evidence>
<dbReference type="AlphaFoldDB" id="A0A6P1M9K1"/>
<keyword evidence="4" id="KW-0677">Repeat</keyword>
<evidence type="ECO:0000313" key="7">
    <source>
        <dbReference type="EMBL" id="QHI71300.1"/>
    </source>
</evidence>
<gene>
    <name evidence="7" type="ORF">Ami3637_01815</name>
</gene>
<keyword evidence="3 7" id="KW-0808">Transferase</keyword>
<organism evidence="7 8">
    <name type="scientific">Aminipila terrae</name>
    <dbReference type="NCBI Taxonomy" id="2697030"/>
    <lineage>
        <taxon>Bacteria</taxon>
        <taxon>Bacillati</taxon>
        <taxon>Bacillota</taxon>
        <taxon>Clostridia</taxon>
        <taxon>Peptostreptococcales</taxon>
        <taxon>Anaerovoracaceae</taxon>
        <taxon>Aminipila</taxon>
    </lineage>
</organism>
<accession>A0A6P1M9K1</accession>
<dbReference type="PROSITE" id="PS00101">
    <property type="entry name" value="HEXAPEP_TRANSFERASES"/>
    <property type="match status" value="1"/>
</dbReference>
<evidence type="ECO:0000313" key="8">
    <source>
        <dbReference type="Proteomes" id="UP000463883"/>
    </source>
</evidence>
<evidence type="ECO:0000256" key="3">
    <source>
        <dbReference type="ARBA" id="ARBA00022679"/>
    </source>
</evidence>
<sequence>MNIYKWYQAERWLYLHHVPILPMMIKGLIRVLFAAVIPYQCKIGQGTLIGYQGLGVVIHKKCVLGSNCHISQNVTLGGKSGKQEVPVIGDNVTIGTGAVIIGSIHIGNNVIIGANAVVLADIPDNAVVVGVPSKIIKYIER</sequence>
<dbReference type="InterPro" id="IPR045304">
    <property type="entry name" value="LbH_SAT"/>
</dbReference>
<keyword evidence="6" id="KW-0812">Transmembrane</keyword>
<dbReference type="KEGG" id="amic:Ami3637_01815"/>
<dbReference type="PIRSF" id="PIRSF000441">
    <property type="entry name" value="CysE"/>
    <property type="match status" value="1"/>
</dbReference>
<dbReference type="Proteomes" id="UP000463883">
    <property type="component" value="Chromosome"/>
</dbReference>
<protein>
    <recommendedName>
        <fullName evidence="2">Serine acetyltransferase</fullName>
    </recommendedName>
</protein>
<feature type="transmembrane region" description="Helical" evidence="6">
    <location>
        <begin position="20"/>
        <end position="39"/>
    </location>
</feature>
<dbReference type="InterPro" id="IPR005881">
    <property type="entry name" value="Ser_O-AcTrfase"/>
</dbReference>
<proteinExistence type="inferred from homology"/>
<dbReference type="InterPro" id="IPR018357">
    <property type="entry name" value="Hexapep_transf_CS"/>
</dbReference>
<dbReference type="GO" id="GO:0005737">
    <property type="term" value="C:cytoplasm"/>
    <property type="evidence" value="ECO:0007669"/>
    <property type="project" value="InterPro"/>
</dbReference>
<evidence type="ECO:0000256" key="4">
    <source>
        <dbReference type="ARBA" id="ARBA00022737"/>
    </source>
</evidence>
<evidence type="ECO:0000256" key="1">
    <source>
        <dbReference type="ARBA" id="ARBA00007274"/>
    </source>
</evidence>
<evidence type="ECO:0000256" key="2">
    <source>
        <dbReference type="ARBA" id="ARBA00018522"/>
    </source>
</evidence>
<dbReference type="EMBL" id="CP047591">
    <property type="protein sequence ID" value="QHI71300.1"/>
    <property type="molecule type" value="Genomic_DNA"/>
</dbReference>
<dbReference type="CDD" id="cd03354">
    <property type="entry name" value="LbH_SAT"/>
    <property type="match status" value="1"/>
</dbReference>
<dbReference type="SUPFAM" id="SSF51161">
    <property type="entry name" value="Trimeric LpxA-like enzymes"/>
    <property type="match status" value="1"/>
</dbReference>
<comment type="similarity">
    <text evidence="1">Belongs to the transferase hexapeptide repeat family.</text>
</comment>
<reference evidence="7 8" key="1">
    <citation type="submission" date="2020-01" db="EMBL/GenBank/DDBJ databases">
        <title>Genomic analysis of Aminipila sp. CBA3637.</title>
        <authorList>
            <person name="Kim Y.B."/>
            <person name="Roh S.W."/>
        </authorList>
    </citation>
    <scope>NUCLEOTIDE SEQUENCE [LARGE SCALE GENOMIC DNA]</scope>
    <source>
        <strain evidence="7 8">CBA3637</strain>
    </source>
</reference>
<evidence type="ECO:0000256" key="6">
    <source>
        <dbReference type="SAM" id="Phobius"/>
    </source>
</evidence>
<dbReference type="PANTHER" id="PTHR42811">
    <property type="entry name" value="SERINE ACETYLTRANSFERASE"/>
    <property type="match status" value="1"/>
</dbReference>
<keyword evidence="6" id="KW-1133">Transmembrane helix</keyword>
<dbReference type="InterPro" id="IPR001451">
    <property type="entry name" value="Hexapep"/>
</dbReference>
<dbReference type="GO" id="GO:0006535">
    <property type="term" value="P:cysteine biosynthetic process from serine"/>
    <property type="evidence" value="ECO:0007669"/>
    <property type="project" value="InterPro"/>
</dbReference>
<dbReference type="Gene3D" id="2.160.10.10">
    <property type="entry name" value="Hexapeptide repeat proteins"/>
    <property type="match status" value="1"/>
</dbReference>
<keyword evidence="6" id="KW-0472">Membrane</keyword>
<keyword evidence="5" id="KW-0012">Acyltransferase</keyword>
<name>A0A6P1M9K1_9FIRM</name>
<dbReference type="Pfam" id="PF00132">
    <property type="entry name" value="Hexapep"/>
    <property type="match status" value="1"/>
</dbReference>
<dbReference type="InterPro" id="IPR011004">
    <property type="entry name" value="Trimer_LpxA-like_sf"/>
</dbReference>
<dbReference type="GO" id="GO:0009001">
    <property type="term" value="F:serine O-acetyltransferase activity"/>
    <property type="evidence" value="ECO:0007669"/>
    <property type="project" value="InterPro"/>
</dbReference>